<comment type="caution">
    <text evidence="3">The sequence shown here is derived from an EMBL/GenBank/DDBJ whole genome shotgun (WGS) entry which is preliminary data.</text>
</comment>
<sequence length="86" mass="10092">MEQQLKKAEAAQRRKARIEKAARESEAEAIEKILGQDSSRKKPEDKNLKRLDEFVGQVLGYAHDKPPPYRENVILFEMLKNHCRMR</sequence>
<reference evidence="3" key="1">
    <citation type="submission" date="2019-07" db="EMBL/GenBank/DDBJ databases">
        <authorList>
            <person name="Dittberner H."/>
        </authorList>
    </citation>
    <scope>NUCLEOTIDE SEQUENCE [LARGE SCALE GENOMIC DNA]</scope>
</reference>
<dbReference type="PANTHER" id="PTHR21561">
    <property type="entry name" value="INO80 COMPLEX SUBUNIT B"/>
    <property type="match status" value="1"/>
</dbReference>
<dbReference type="Proteomes" id="UP000489600">
    <property type="component" value="Unassembled WGS sequence"/>
</dbReference>
<protein>
    <recommendedName>
        <fullName evidence="2">INO80 complex subunit B-like conserved region domain-containing protein</fullName>
    </recommendedName>
</protein>
<feature type="domain" description="INO80 complex subunit B-like conserved region" evidence="2">
    <location>
        <begin position="2"/>
        <end position="69"/>
    </location>
</feature>
<organism evidence="3 4">
    <name type="scientific">Arabis nemorensis</name>
    <dbReference type="NCBI Taxonomy" id="586526"/>
    <lineage>
        <taxon>Eukaryota</taxon>
        <taxon>Viridiplantae</taxon>
        <taxon>Streptophyta</taxon>
        <taxon>Embryophyta</taxon>
        <taxon>Tracheophyta</taxon>
        <taxon>Spermatophyta</taxon>
        <taxon>Magnoliopsida</taxon>
        <taxon>eudicotyledons</taxon>
        <taxon>Gunneridae</taxon>
        <taxon>Pentapetalae</taxon>
        <taxon>rosids</taxon>
        <taxon>malvids</taxon>
        <taxon>Brassicales</taxon>
        <taxon>Brassicaceae</taxon>
        <taxon>Arabideae</taxon>
        <taxon>Arabis</taxon>
    </lineage>
</organism>
<evidence type="ECO:0000256" key="1">
    <source>
        <dbReference type="SAM" id="MobiDB-lite"/>
    </source>
</evidence>
<dbReference type="InterPro" id="IPR029523">
    <property type="entry name" value="INO80B/Ies2"/>
</dbReference>
<feature type="region of interest" description="Disordered" evidence="1">
    <location>
        <begin position="1"/>
        <end position="22"/>
    </location>
</feature>
<keyword evidence="4" id="KW-1185">Reference proteome</keyword>
<dbReference type="Pfam" id="PF04795">
    <property type="entry name" value="PAPA-1"/>
    <property type="match status" value="1"/>
</dbReference>
<name>A0A565BN17_9BRAS</name>
<evidence type="ECO:0000313" key="4">
    <source>
        <dbReference type="Proteomes" id="UP000489600"/>
    </source>
</evidence>
<dbReference type="EMBL" id="CABITT030000004">
    <property type="protein sequence ID" value="VVB02264.1"/>
    <property type="molecule type" value="Genomic_DNA"/>
</dbReference>
<dbReference type="GO" id="GO:0031011">
    <property type="term" value="C:Ino80 complex"/>
    <property type="evidence" value="ECO:0007669"/>
    <property type="project" value="InterPro"/>
</dbReference>
<gene>
    <name evidence="3" type="ORF">ANE_LOCUS12708</name>
</gene>
<dbReference type="InterPro" id="IPR006880">
    <property type="entry name" value="INO80B_C"/>
</dbReference>
<evidence type="ECO:0000313" key="3">
    <source>
        <dbReference type="EMBL" id="VVB02264.1"/>
    </source>
</evidence>
<dbReference type="PANTHER" id="PTHR21561:SF25">
    <property type="entry name" value="OS03G0811500 PROTEIN"/>
    <property type="match status" value="1"/>
</dbReference>
<accession>A0A565BN17</accession>
<evidence type="ECO:0000259" key="2">
    <source>
        <dbReference type="SMART" id="SM01406"/>
    </source>
</evidence>
<proteinExistence type="predicted"/>
<dbReference type="GO" id="GO:0006338">
    <property type="term" value="P:chromatin remodeling"/>
    <property type="evidence" value="ECO:0007669"/>
    <property type="project" value="InterPro"/>
</dbReference>
<dbReference type="AlphaFoldDB" id="A0A565BN17"/>
<dbReference type="SMART" id="SM01406">
    <property type="entry name" value="PAPA-1"/>
    <property type="match status" value="1"/>
</dbReference>